<evidence type="ECO:0000313" key="3">
    <source>
        <dbReference type="Proteomes" id="UP001143330"/>
    </source>
</evidence>
<feature type="region of interest" description="Disordered" evidence="1">
    <location>
        <begin position="24"/>
        <end position="47"/>
    </location>
</feature>
<accession>A0A9W6K3R0</accession>
<protein>
    <submittedName>
        <fullName evidence="2">Uncharacterized protein</fullName>
    </submittedName>
</protein>
<dbReference type="AlphaFoldDB" id="A0A9W6K3R0"/>
<dbReference type="EMBL" id="BSFM01000023">
    <property type="protein sequence ID" value="GLK86914.1"/>
    <property type="molecule type" value="Genomic_DNA"/>
</dbReference>
<keyword evidence="3" id="KW-1185">Reference proteome</keyword>
<reference evidence="2" key="1">
    <citation type="journal article" date="2014" name="Int. J. Syst. Evol. Microbiol.">
        <title>Complete genome sequence of Corynebacterium casei LMG S-19264T (=DSM 44701T), isolated from a smear-ripened cheese.</title>
        <authorList>
            <consortium name="US DOE Joint Genome Institute (JGI-PGF)"/>
            <person name="Walter F."/>
            <person name="Albersmeier A."/>
            <person name="Kalinowski J."/>
            <person name="Ruckert C."/>
        </authorList>
    </citation>
    <scope>NUCLEOTIDE SEQUENCE</scope>
    <source>
        <strain evidence="2">VKM B-2789</strain>
    </source>
</reference>
<evidence type="ECO:0000256" key="1">
    <source>
        <dbReference type="SAM" id="MobiDB-lite"/>
    </source>
</evidence>
<comment type="caution">
    <text evidence="2">The sequence shown here is derived from an EMBL/GenBank/DDBJ whole genome shotgun (WGS) entry which is preliminary data.</text>
</comment>
<name>A0A9W6K3R0_9HYPH</name>
<dbReference type="Proteomes" id="UP001143330">
    <property type="component" value="Unassembled WGS sequence"/>
</dbReference>
<proteinExistence type="predicted"/>
<organism evidence="2 3">
    <name type="scientific">Ancylobacter defluvii</name>
    <dbReference type="NCBI Taxonomy" id="1282440"/>
    <lineage>
        <taxon>Bacteria</taxon>
        <taxon>Pseudomonadati</taxon>
        <taxon>Pseudomonadota</taxon>
        <taxon>Alphaproteobacteria</taxon>
        <taxon>Hyphomicrobiales</taxon>
        <taxon>Xanthobacteraceae</taxon>
        <taxon>Ancylobacter</taxon>
    </lineage>
</organism>
<sequence length="47" mass="5285">MTVGSGWISVDILLLTNRTGHVDRLDPDQDRATQTGRIDHTAWNTHI</sequence>
<gene>
    <name evidence="2" type="ORF">GCM10017653_49840</name>
</gene>
<evidence type="ECO:0000313" key="2">
    <source>
        <dbReference type="EMBL" id="GLK86914.1"/>
    </source>
</evidence>
<reference evidence="2" key="2">
    <citation type="submission" date="2023-01" db="EMBL/GenBank/DDBJ databases">
        <authorList>
            <person name="Sun Q."/>
            <person name="Evtushenko L."/>
        </authorList>
    </citation>
    <scope>NUCLEOTIDE SEQUENCE</scope>
    <source>
        <strain evidence="2">VKM B-2789</strain>
    </source>
</reference>
<feature type="compositionally biased region" description="Polar residues" evidence="1">
    <location>
        <begin position="32"/>
        <end position="47"/>
    </location>
</feature>